<evidence type="ECO:0000313" key="3">
    <source>
        <dbReference type="Proteomes" id="UP000054558"/>
    </source>
</evidence>
<reference evidence="2 3" key="1">
    <citation type="journal article" date="2014" name="Nat. Commun.">
        <title>Klebsormidium flaccidum genome reveals primary factors for plant terrestrial adaptation.</title>
        <authorList>
            <person name="Hori K."/>
            <person name="Maruyama F."/>
            <person name="Fujisawa T."/>
            <person name="Togashi T."/>
            <person name="Yamamoto N."/>
            <person name="Seo M."/>
            <person name="Sato S."/>
            <person name="Yamada T."/>
            <person name="Mori H."/>
            <person name="Tajima N."/>
            <person name="Moriyama T."/>
            <person name="Ikeuchi M."/>
            <person name="Watanabe M."/>
            <person name="Wada H."/>
            <person name="Kobayashi K."/>
            <person name="Saito M."/>
            <person name="Masuda T."/>
            <person name="Sasaki-Sekimoto Y."/>
            <person name="Mashiguchi K."/>
            <person name="Awai K."/>
            <person name="Shimojima M."/>
            <person name="Masuda S."/>
            <person name="Iwai M."/>
            <person name="Nobusawa T."/>
            <person name="Narise T."/>
            <person name="Kondo S."/>
            <person name="Saito H."/>
            <person name="Sato R."/>
            <person name="Murakawa M."/>
            <person name="Ihara Y."/>
            <person name="Oshima-Yamada Y."/>
            <person name="Ohtaka K."/>
            <person name="Satoh M."/>
            <person name="Sonobe K."/>
            <person name="Ishii M."/>
            <person name="Ohtani R."/>
            <person name="Kanamori-Sato M."/>
            <person name="Honoki R."/>
            <person name="Miyazaki D."/>
            <person name="Mochizuki H."/>
            <person name="Umetsu J."/>
            <person name="Higashi K."/>
            <person name="Shibata D."/>
            <person name="Kamiya Y."/>
            <person name="Sato N."/>
            <person name="Nakamura Y."/>
            <person name="Tabata S."/>
            <person name="Ida S."/>
            <person name="Kurokawa K."/>
            <person name="Ohta H."/>
        </authorList>
    </citation>
    <scope>NUCLEOTIDE SEQUENCE [LARGE SCALE GENOMIC DNA]</scope>
    <source>
        <strain evidence="2 3">NIES-2285</strain>
    </source>
</reference>
<dbReference type="OMA" id="ELNHVYK"/>
<evidence type="ECO:0000256" key="1">
    <source>
        <dbReference type="SAM" id="MobiDB-lite"/>
    </source>
</evidence>
<accession>A0A1Y1IB78</accession>
<dbReference type="Proteomes" id="UP000054558">
    <property type="component" value="Unassembled WGS sequence"/>
</dbReference>
<sequence length="202" mass="22453">MMPLRDAASSLNLLINSQFCQSAVHIGQFSSSSGVHSVGRRTSSNVRAVKKSSQTTASKDDEWDPDFVEAMNQLCNKAVRVMLSEDLQLVNQLRTELDNTGATLVEHGEIDAARFILVVQEMLDHKLAPERKLLKGRFVEAFEKIFGLVEDAGWSLQPPEEEGQEGEILVEGNDHTDAEPPVAPKKVSEPYNRTFQAQDQFV</sequence>
<dbReference type="AlphaFoldDB" id="A0A1Y1IB78"/>
<protein>
    <submittedName>
        <fullName evidence="2">Uncharacterized protein</fullName>
    </submittedName>
</protein>
<feature type="region of interest" description="Disordered" evidence="1">
    <location>
        <begin position="156"/>
        <end position="190"/>
    </location>
</feature>
<name>A0A1Y1IB78_KLENI</name>
<organism evidence="2 3">
    <name type="scientific">Klebsormidium nitens</name>
    <name type="common">Green alga</name>
    <name type="synonym">Ulothrix nitens</name>
    <dbReference type="NCBI Taxonomy" id="105231"/>
    <lineage>
        <taxon>Eukaryota</taxon>
        <taxon>Viridiplantae</taxon>
        <taxon>Streptophyta</taxon>
        <taxon>Klebsormidiophyceae</taxon>
        <taxon>Klebsormidiales</taxon>
        <taxon>Klebsormidiaceae</taxon>
        <taxon>Klebsormidium</taxon>
    </lineage>
</organism>
<keyword evidence="3" id="KW-1185">Reference proteome</keyword>
<proteinExistence type="predicted"/>
<gene>
    <name evidence="2" type="ORF">KFL_004110030</name>
</gene>
<dbReference type="OrthoDB" id="2012859at2759"/>
<evidence type="ECO:0000313" key="2">
    <source>
        <dbReference type="EMBL" id="GAQ88224.1"/>
    </source>
</evidence>
<feature type="region of interest" description="Disordered" evidence="1">
    <location>
        <begin position="31"/>
        <end position="61"/>
    </location>
</feature>
<dbReference type="EMBL" id="DF237360">
    <property type="protein sequence ID" value="GAQ88224.1"/>
    <property type="molecule type" value="Genomic_DNA"/>
</dbReference>
<feature type="compositionally biased region" description="Low complexity" evidence="1">
    <location>
        <begin position="31"/>
        <end position="44"/>
    </location>
</feature>